<evidence type="ECO:0000313" key="3">
    <source>
        <dbReference type="Proteomes" id="UP001595693"/>
    </source>
</evidence>
<keyword evidence="3" id="KW-1185">Reference proteome</keyword>
<organism evidence="2 3">
    <name type="scientific">Acidovorax facilis</name>
    <dbReference type="NCBI Taxonomy" id="12917"/>
    <lineage>
        <taxon>Bacteria</taxon>
        <taxon>Pseudomonadati</taxon>
        <taxon>Pseudomonadota</taxon>
        <taxon>Betaproteobacteria</taxon>
        <taxon>Burkholderiales</taxon>
        <taxon>Comamonadaceae</taxon>
        <taxon>Acidovorax</taxon>
    </lineage>
</organism>
<reference evidence="3" key="1">
    <citation type="journal article" date="2019" name="Int. J. Syst. Evol. Microbiol.">
        <title>The Global Catalogue of Microorganisms (GCM) 10K type strain sequencing project: providing services to taxonomists for standard genome sequencing and annotation.</title>
        <authorList>
            <consortium name="The Broad Institute Genomics Platform"/>
            <consortium name="The Broad Institute Genome Sequencing Center for Infectious Disease"/>
            <person name="Wu L."/>
            <person name="Ma J."/>
        </authorList>
    </citation>
    <scope>NUCLEOTIDE SEQUENCE [LARGE SCALE GENOMIC DNA]</scope>
    <source>
        <strain evidence="3">CCUG 2113</strain>
    </source>
</reference>
<dbReference type="InterPro" id="IPR013321">
    <property type="entry name" value="Arc_rbn_hlx_hlx"/>
</dbReference>
<dbReference type="InterPro" id="IPR052991">
    <property type="entry name" value="Non-func_TypeII_TA_Antitoxin"/>
</dbReference>
<dbReference type="InterPro" id="IPR010985">
    <property type="entry name" value="Ribbon_hlx_hlx"/>
</dbReference>
<dbReference type="Gene3D" id="1.10.1220.10">
    <property type="entry name" value="Met repressor-like"/>
    <property type="match status" value="1"/>
</dbReference>
<comment type="caution">
    <text evidence="2">The sequence shown here is derived from an EMBL/GenBank/DDBJ whole genome shotgun (WGS) entry which is preliminary data.</text>
</comment>
<dbReference type="PANTHER" id="PTHR40688">
    <property type="match status" value="1"/>
</dbReference>
<dbReference type="RefSeq" id="WP_055397094.1">
    <property type="nucleotide sequence ID" value="NZ_JAMXAX010000003.1"/>
</dbReference>
<dbReference type="PANTHER" id="PTHR40688:SF2">
    <property type="entry name" value="RIBBON-HELIX-HELIX PROTEIN COPG DOMAIN-CONTAINING PROTEIN"/>
    <property type="match status" value="1"/>
</dbReference>
<evidence type="ECO:0000313" key="2">
    <source>
        <dbReference type="EMBL" id="MFC3934899.1"/>
    </source>
</evidence>
<protein>
    <submittedName>
        <fullName evidence="2">CopG family ribbon-helix-helix protein</fullName>
    </submittedName>
</protein>
<accession>A0ABV8D9W3</accession>
<feature type="domain" description="Ribbon-helix-helix protein CopG" evidence="1">
    <location>
        <begin position="6"/>
        <end position="41"/>
    </location>
</feature>
<dbReference type="InterPro" id="IPR002145">
    <property type="entry name" value="CopG"/>
</dbReference>
<dbReference type="SUPFAM" id="SSF47598">
    <property type="entry name" value="Ribbon-helix-helix"/>
    <property type="match status" value="1"/>
</dbReference>
<evidence type="ECO:0000259" key="1">
    <source>
        <dbReference type="Pfam" id="PF01402"/>
    </source>
</evidence>
<dbReference type="Pfam" id="PF01402">
    <property type="entry name" value="RHH_1"/>
    <property type="match status" value="1"/>
</dbReference>
<dbReference type="EMBL" id="JBHSAJ010000026">
    <property type="protein sequence ID" value="MFC3934899.1"/>
    <property type="molecule type" value="Genomic_DNA"/>
</dbReference>
<dbReference type="Proteomes" id="UP001595693">
    <property type="component" value="Unassembled WGS sequence"/>
</dbReference>
<name>A0ABV8D9W3_9BURK</name>
<gene>
    <name evidence="2" type="ORF">ACFOW3_09695</name>
</gene>
<sequence>MTTTMTIRLDDEVRDRLDQLASATHRSKSYLAAEAIRDFVEANEWQIREIQAAVKEADAGDFASDEELAALGAKWHSGAAADKPRGSGGAAS</sequence>
<dbReference type="CDD" id="cd22233">
    <property type="entry name" value="RHH_CopAso-like"/>
    <property type="match status" value="1"/>
</dbReference>
<proteinExistence type="predicted"/>